<dbReference type="Pfam" id="PF21112">
    <property type="entry name" value="CsgH"/>
    <property type="match status" value="1"/>
</dbReference>
<gene>
    <name evidence="3" type="ORF">MET9862_01728</name>
</gene>
<dbReference type="OrthoDB" id="8249198at2"/>
<dbReference type="Proteomes" id="UP000410984">
    <property type="component" value="Unassembled WGS sequence"/>
</dbReference>
<keyword evidence="1" id="KW-0732">Signal</keyword>
<sequence length="132" mass="13872">MCCALSPAPHRAGTRFHRTLSGFAAALAATILPATPSAAAVTCRIQAEPVAGYLRLQALARSDEDLQGRYLFSLNKHSATGTSRNVQSGSFALRPGQDEVLSTVTLDGSAEGHYAANLTLEWDQGSTSCHSP</sequence>
<dbReference type="InterPro" id="IPR048632">
    <property type="entry name" value="CsgH-like"/>
</dbReference>
<name>A0A509EAH3_9HYPH</name>
<keyword evidence="4" id="KW-1185">Reference proteome</keyword>
<proteinExistence type="predicted"/>
<dbReference type="AlphaFoldDB" id="A0A509EAH3"/>
<evidence type="ECO:0000259" key="2">
    <source>
        <dbReference type="Pfam" id="PF21112"/>
    </source>
</evidence>
<dbReference type="EMBL" id="CABFPH010000017">
    <property type="protein sequence ID" value="VUD71152.1"/>
    <property type="molecule type" value="Genomic_DNA"/>
</dbReference>
<dbReference type="InterPro" id="IPR053722">
    <property type="entry name" value="Curli_assembly_CsgC/AgfC"/>
</dbReference>
<dbReference type="Gene3D" id="2.60.40.2420">
    <property type="match status" value="1"/>
</dbReference>
<reference evidence="3 4" key="1">
    <citation type="submission" date="2019-06" db="EMBL/GenBank/DDBJ databases">
        <authorList>
            <person name="Rodrigo-Torres L."/>
            <person name="Arahal R. D."/>
            <person name="Lucena T."/>
        </authorList>
    </citation>
    <scope>NUCLEOTIDE SEQUENCE [LARGE SCALE GENOMIC DNA]</scope>
    <source>
        <strain evidence="3 4">SB0023/3</strain>
    </source>
</reference>
<organism evidence="3 4">
    <name type="scientific">Methylobacterium symbioticum</name>
    <dbReference type="NCBI Taxonomy" id="2584084"/>
    <lineage>
        <taxon>Bacteria</taxon>
        <taxon>Pseudomonadati</taxon>
        <taxon>Pseudomonadota</taxon>
        <taxon>Alphaproteobacteria</taxon>
        <taxon>Hyphomicrobiales</taxon>
        <taxon>Methylobacteriaceae</taxon>
        <taxon>Methylobacterium</taxon>
    </lineage>
</organism>
<feature type="signal peptide" evidence="1">
    <location>
        <begin position="1"/>
        <end position="39"/>
    </location>
</feature>
<feature type="chain" id="PRO_5021225846" description="CsgH-like domain-containing protein" evidence="1">
    <location>
        <begin position="40"/>
        <end position="132"/>
    </location>
</feature>
<evidence type="ECO:0000313" key="3">
    <source>
        <dbReference type="EMBL" id="VUD71152.1"/>
    </source>
</evidence>
<dbReference type="InterPro" id="IPR047726">
    <property type="entry name" value="CsgH_dom"/>
</dbReference>
<feature type="domain" description="CsgH-like" evidence="2">
    <location>
        <begin position="41"/>
        <end position="121"/>
    </location>
</feature>
<dbReference type="RefSeq" id="WP_142582622.1">
    <property type="nucleotide sequence ID" value="NZ_CABFPH010000017.1"/>
</dbReference>
<dbReference type="NCBIfam" id="NF041112">
    <property type="entry name" value="chap_CsgH_alph"/>
    <property type="match status" value="1"/>
</dbReference>
<protein>
    <recommendedName>
        <fullName evidence="2">CsgH-like domain-containing protein</fullName>
    </recommendedName>
</protein>
<accession>A0A509EAH3</accession>
<evidence type="ECO:0000313" key="4">
    <source>
        <dbReference type="Proteomes" id="UP000410984"/>
    </source>
</evidence>
<evidence type="ECO:0000256" key="1">
    <source>
        <dbReference type="SAM" id="SignalP"/>
    </source>
</evidence>